<proteinExistence type="inferred from homology"/>
<keyword evidence="5" id="KW-1185">Reference proteome</keyword>
<evidence type="ECO:0000256" key="1">
    <source>
        <dbReference type="ARBA" id="ARBA00005125"/>
    </source>
</evidence>
<evidence type="ECO:0000259" key="3">
    <source>
        <dbReference type="Pfam" id="PF01370"/>
    </source>
</evidence>
<dbReference type="NCBIfam" id="TIGR02622">
    <property type="entry name" value="CDP_4_6_dhtase"/>
    <property type="match status" value="1"/>
</dbReference>
<dbReference type="AlphaFoldDB" id="W0SGY9"/>
<evidence type="ECO:0000313" key="4">
    <source>
        <dbReference type="EMBL" id="BAO30554.1"/>
    </source>
</evidence>
<gene>
    <name evidence="4" type="ORF">SUTH_02775</name>
</gene>
<reference evidence="4 5" key="1">
    <citation type="journal article" date="2014" name="Syst. Appl. Microbiol.">
        <title>Complete genomes of freshwater sulfur oxidizers Sulfuricella denitrificans skB26 and Sulfuritalea hydrogenivorans sk43H: genetic insights into the sulfur oxidation pathway of betaproteobacteria.</title>
        <authorList>
            <person name="Watanabe T."/>
            <person name="Kojima H."/>
            <person name="Fukui M."/>
        </authorList>
    </citation>
    <scope>NUCLEOTIDE SEQUENCE [LARGE SCALE GENOMIC DNA]</scope>
    <source>
        <strain evidence="4">DSM22779</strain>
    </source>
</reference>
<evidence type="ECO:0000256" key="2">
    <source>
        <dbReference type="ARBA" id="ARBA00007637"/>
    </source>
</evidence>
<dbReference type="EMBL" id="AP012547">
    <property type="protein sequence ID" value="BAO30554.1"/>
    <property type="molecule type" value="Genomic_DNA"/>
</dbReference>
<feature type="domain" description="NAD-dependent epimerase/dehydratase" evidence="3">
    <location>
        <begin position="11"/>
        <end position="244"/>
    </location>
</feature>
<dbReference type="InterPro" id="IPR013445">
    <property type="entry name" value="CDP_4_6_deHydtase"/>
</dbReference>
<dbReference type="SUPFAM" id="SSF51735">
    <property type="entry name" value="NAD(P)-binding Rossmann-fold domains"/>
    <property type="match status" value="1"/>
</dbReference>
<name>W0SGY9_9PROT</name>
<comment type="pathway">
    <text evidence="1">Bacterial outer membrane biogenesis; LPS O-antigen biosynthesis.</text>
</comment>
<evidence type="ECO:0000313" key="5">
    <source>
        <dbReference type="Proteomes" id="UP000031637"/>
    </source>
</evidence>
<dbReference type="Gene3D" id="3.90.25.10">
    <property type="entry name" value="UDP-galactose 4-epimerase, domain 1"/>
    <property type="match status" value="1"/>
</dbReference>
<dbReference type="PANTHER" id="PTHR43000">
    <property type="entry name" value="DTDP-D-GLUCOSE 4,6-DEHYDRATASE-RELATED"/>
    <property type="match status" value="1"/>
</dbReference>
<dbReference type="Proteomes" id="UP000031637">
    <property type="component" value="Chromosome"/>
</dbReference>
<dbReference type="HOGENOM" id="CLU_007383_1_7_4"/>
<sequence>MNPDFWKGRKVFITGHTGFKGAWLALWLQKVGAGVTAFSLAPPTQPSLFEAAQVAQGITSIHGDIRDYAALGTALHDSGASIVFHLAAQATVADGYRFARDTFATNVTGTLNLLDAIRECPAVEAAIVVTSDKCYVPSPAGVPLREGDPLGGKDPYSASKSCAEIATTSWRESFFNADDSPRIATARAGNVIGGGDWAAHRLLPDIVRAFHAGNVLSLRMPEAIRPWQHVLEALAGYLLLAEHLCGKDGARHAQAWNFGPAESDQLTVGEVAERCARIWGGNARVDVAKTNFQKETETLRLDATHARTALGWNPRWNADQALHQTLDWYRAWYAGSSDSAGIRALTLAQIDHYTATT</sequence>
<organism evidence="4 5">
    <name type="scientific">Sulfuritalea hydrogenivorans sk43H</name>
    <dbReference type="NCBI Taxonomy" id="1223802"/>
    <lineage>
        <taxon>Bacteria</taxon>
        <taxon>Pseudomonadati</taxon>
        <taxon>Pseudomonadota</taxon>
        <taxon>Betaproteobacteria</taxon>
        <taxon>Nitrosomonadales</taxon>
        <taxon>Sterolibacteriaceae</taxon>
        <taxon>Sulfuritalea</taxon>
    </lineage>
</organism>
<dbReference type="RefSeq" id="WP_084207414.1">
    <property type="nucleotide sequence ID" value="NZ_AP012547.1"/>
</dbReference>
<dbReference type="STRING" id="1223802.SUTH_02775"/>
<dbReference type="InterPro" id="IPR001509">
    <property type="entry name" value="Epimerase_deHydtase"/>
</dbReference>
<accession>W0SGY9</accession>
<protein>
    <submittedName>
        <fullName evidence="4">CDP-glucose 4,6-dehydratase</fullName>
    </submittedName>
</protein>
<dbReference type="Gene3D" id="3.40.50.720">
    <property type="entry name" value="NAD(P)-binding Rossmann-like Domain"/>
    <property type="match status" value="1"/>
</dbReference>
<dbReference type="KEGG" id="shd:SUTH_02775"/>
<comment type="similarity">
    <text evidence="2">Belongs to the NAD(P)-dependent epimerase/dehydratase family.</text>
</comment>
<dbReference type="Pfam" id="PF01370">
    <property type="entry name" value="Epimerase"/>
    <property type="match status" value="1"/>
</dbReference>
<dbReference type="InterPro" id="IPR036291">
    <property type="entry name" value="NAD(P)-bd_dom_sf"/>
</dbReference>